<dbReference type="EMBL" id="BK010606">
    <property type="protein sequence ID" value="DAC75533.1"/>
    <property type="molecule type" value="Genomic_DNA"/>
</dbReference>
<sequence length="53" mass="5999">MSINELGSVTGDHSFQRIQMQVNTSGIFFTTDTFFRFLIPPFSIPFAFCGSFL</sequence>
<gene>
    <name evidence="1" type="primary">ICEEaIII(1)_R26_85718_85557</name>
</gene>
<proteinExistence type="predicted"/>
<reference evidence="1" key="2">
    <citation type="journal article" date="2014" name="PLoS ONE">
        <title>Insights from the genome annotation of Elizabethkingia anophelis from the malaria vector Anopheles gambiae.</title>
        <authorList>
            <person name="Kukutla P."/>
            <person name="Lindberg B.G."/>
            <person name="Pei D."/>
            <person name="Rayl M."/>
            <person name="Yu W."/>
            <person name="Steritz M."/>
            <person name="Faye I."/>
            <person name="Xu J."/>
        </authorList>
    </citation>
    <scope>NUCLEOTIDE SEQUENCE</scope>
</reference>
<dbReference type="AlphaFoldDB" id="A0A455ZF98"/>
<reference evidence="1" key="3">
    <citation type="journal article" date="2016" name="Genome Announc.">
        <title>Complete Genome Sequences of Four Strains from the 2015-2016 Elizabethkingia anophelis Outbreak.</title>
        <authorList>
            <person name="Nicholson A.C."/>
            <person name="Whitney A.M."/>
            <person name="Emery B.D."/>
            <person name="Bell M.E."/>
            <person name="Gartin J.T."/>
            <person name="Humrighouse B.W."/>
            <person name="Loparev V.N."/>
            <person name="Batra D."/>
            <person name="Sheth M."/>
            <person name="Rowe L.A."/>
            <person name="Juieng P."/>
            <person name="Knipe K."/>
            <person name="Gulvik C."/>
            <person name="McQuiston J.R."/>
        </authorList>
    </citation>
    <scope>NUCLEOTIDE SEQUENCE</scope>
</reference>
<organism evidence="1">
    <name type="scientific">Elizabethkingia anophelis</name>
    <dbReference type="NCBI Taxonomy" id="1117645"/>
    <lineage>
        <taxon>Bacteria</taxon>
        <taxon>Pseudomonadati</taxon>
        <taxon>Bacteroidota</taxon>
        <taxon>Flavobacteriia</taxon>
        <taxon>Flavobacteriales</taxon>
        <taxon>Weeksellaceae</taxon>
        <taxon>Elizabethkingia</taxon>
    </lineage>
</organism>
<evidence type="ECO:0000313" key="1">
    <source>
        <dbReference type="EMBL" id="DAC75533.1"/>
    </source>
</evidence>
<reference evidence="1" key="8">
    <citation type="journal article" date="2018" name="J. ISSAAS">
        <title>In Silico Identification of Three Types of Integrative and Conjugative Elements (ICEs) in Elizabethkingia anophelis Strains Isolated from Around the World.</title>
        <authorList>
            <person name="Xu J."/>
            <person name="Pei D."/>
            <person name="Nicholson A."/>
            <person name="Lan Y."/>
            <person name="Xia Q."/>
        </authorList>
    </citation>
    <scope>NUCLEOTIDE SEQUENCE</scope>
</reference>
<reference evidence="1" key="1">
    <citation type="journal article" date="2014" name="Genome Biol. Evol.">
        <title>Comparative genomic analysis of malaria mosquito vector-associated novel pathogen Elizabethkingia anophelis.</title>
        <authorList>
            <person name="Teo J."/>
            <person name="Tan S.Y."/>
            <person name="Liu Y."/>
            <person name="Tay M."/>
            <person name="Ding Y."/>
            <person name="Li Y."/>
            <person name="Kjelleberg S."/>
            <person name="Givskov M."/>
            <person name="Lin R.T."/>
            <person name="Yang L."/>
        </authorList>
    </citation>
    <scope>NUCLEOTIDE SEQUENCE</scope>
</reference>
<reference evidence="1" key="4">
    <citation type="journal article" date="2016" name="Sci. Rep.">
        <title>Genomic epidemiology and global diversity of the emerging bacterial pathogen Elizabethkingia anophelis.</title>
        <authorList>
            <person name="Breurec S."/>
            <person name="Criscuolo A."/>
            <person name="Diancourt L."/>
            <person name="Rendueles O."/>
            <person name="Vandenbogaert M."/>
            <person name="Passet V."/>
            <person name="Caro V."/>
            <person name="Rocha E.P."/>
            <person name="Touchon M."/>
            <person name="Brisse S."/>
        </authorList>
    </citation>
    <scope>NUCLEOTIDE SEQUENCE</scope>
</reference>
<protein>
    <submittedName>
        <fullName evidence="1">Uncharacterized protein</fullName>
    </submittedName>
</protein>
<reference evidence="1" key="5">
    <citation type="journal article" date="2017" name="Genome Announc.">
        <title>Complete Circularized Genome Sequences of Four Strains of Elizabethkingia anophelis, Including Two Novel Strains Isolated from Wild-Caught Anopheles sinensis.</title>
        <authorList>
            <person name="Pei D."/>
            <person name="Nicholson A.C."/>
            <person name="Jiang J."/>
            <person name="Chen H."/>
            <person name="Whitney A.M."/>
            <person name="Villarma A."/>
            <person name="Bell M."/>
            <person name="Humrighouse B."/>
            <person name="Rowe L.A."/>
            <person name="Sheth M."/>
            <person name="Batra D."/>
            <person name="Juieng P."/>
            <person name="Loparev V.N."/>
            <person name="McQuiston J.R."/>
            <person name="Lan Y."/>
            <person name="Ma Y."/>
            <person name="Xu J."/>
        </authorList>
    </citation>
    <scope>NUCLEOTIDE SEQUENCE</scope>
</reference>
<reference evidence="1" key="6">
    <citation type="journal article" date="2017" name="Nat. Commun.">
        <title>Evolutionary dynamics and genomic features of the Elizabethkingia anophelis 2015 to 2016 Wisconsin outbreak strain.</title>
        <authorList>
            <person name="Perrin A."/>
            <person name="Larsonneur E."/>
            <person name="Nicholson A.C."/>
            <person name="Edwards D.J."/>
            <person name="Gundlach K.M."/>
            <person name="Whitney A.M."/>
            <person name="Gulvik C.A."/>
            <person name="Bell M.E."/>
            <person name="Rendueles O."/>
            <person name="Cury J."/>
            <person name="Hugon P."/>
            <person name="Clermont D."/>
            <person name="Enouf V."/>
            <person name="Loparev V."/>
            <person name="Juieng P."/>
            <person name="Monson T."/>
            <person name="Warshauer D."/>
            <person name="Elbadawi L.I."/>
            <person name="Walters M.S."/>
            <person name="Crist M.B."/>
            <person name="Noble-Wang J."/>
            <person name="Borlaug G."/>
            <person name="Rocha E.P.C."/>
            <person name="Criscuolo A."/>
            <person name="Touchon M."/>
            <person name="Davis J.P."/>
            <person name="Holt K.E."/>
            <person name="McQuiston J.R."/>
            <person name="Brisse S."/>
        </authorList>
    </citation>
    <scope>NUCLEOTIDE SEQUENCE</scope>
</reference>
<reference evidence="1" key="7">
    <citation type="journal article" date="2017" name="Sci. Rep.">
        <title>Genomic features, phylogenetic relationships, and comparative genomics of Elizabethkingia anophelis strain EM361-97 isolated in Taiwan.</title>
        <authorList>
            <person name="Lin J.N."/>
            <person name="Lai C.H."/>
            <person name="Yang C.H."/>
            <person name="Huang Y.H."/>
            <person name="Lin H.H."/>
        </authorList>
    </citation>
    <scope>NUCLEOTIDE SEQUENCE</scope>
</reference>
<name>A0A455ZF98_9FLAO</name>
<accession>A0A455ZF98</accession>